<dbReference type="SUPFAM" id="SSF52317">
    <property type="entry name" value="Class I glutamine amidotransferase-like"/>
    <property type="match status" value="1"/>
</dbReference>
<dbReference type="SMART" id="SM00342">
    <property type="entry name" value="HTH_ARAC"/>
    <property type="match status" value="1"/>
</dbReference>
<dbReference type="SUPFAM" id="SSF46689">
    <property type="entry name" value="Homeodomain-like"/>
    <property type="match status" value="2"/>
</dbReference>
<dbReference type="InterPro" id="IPR009057">
    <property type="entry name" value="Homeodomain-like_sf"/>
</dbReference>
<proteinExistence type="predicted"/>
<dbReference type="PANTHER" id="PTHR46796">
    <property type="entry name" value="HTH-TYPE TRANSCRIPTIONAL ACTIVATOR RHAS-RELATED"/>
    <property type="match status" value="1"/>
</dbReference>
<keyword evidence="1" id="KW-0805">Transcription regulation</keyword>
<dbReference type="RefSeq" id="WP_315651853.1">
    <property type="nucleotide sequence ID" value="NZ_JAVXZY010000007.1"/>
</dbReference>
<dbReference type="InterPro" id="IPR018062">
    <property type="entry name" value="HTH_AraC-typ_CS"/>
</dbReference>
<feature type="chain" id="PRO_5047337113" evidence="5">
    <location>
        <begin position="23"/>
        <end position="326"/>
    </location>
</feature>
<dbReference type="InterPro" id="IPR018060">
    <property type="entry name" value="HTH_AraC"/>
</dbReference>
<evidence type="ECO:0000313" key="8">
    <source>
        <dbReference type="Proteomes" id="UP001246372"/>
    </source>
</evidence>
<sequence>MSAPVRAIACVLEPGFALRALAALADALQVLNASQSEFHYQLGLLSVSGAAVASESGPALLCQPLDATTSWRTVVVIAGPQRSVDARLLAQLRDWDRQGVLLGGIGTGAATLAAAGLLDGQRACADWRWLDPFAAAYPAVAWSQGLWDLALPQRRFSAATAGVSDLISAWVAQWHGLPAQQALERTLDLRQARRQDERQRREQDERQAHSPPKLAEALALMEANLAEPLPTEEVARLVGVSRRQLERLFKQHLDSLPSRHYLSLRLERAQRLLQQGTQSILQVGLSCGFASGPHFSNAYKAYHGHTPREERSRRPGWPGAPLGDPA</sequence>
<dbReference type="Gene3D" id="1.10.10.60">
    <property type="entry name" value="Homeodomain-like"/>
    <property type="match status" value="1"/>
</dbReference>
<feature type="region of interest" description="Disordered" evidence="4">
    <location>
        <begin position="303"/>
        <end position="326"/>
    </location>
</feature>
<keyword evidence="3" id="KW-0804">Transcription</keyword>
<organism evidence="7 8">
    <name type="scientific">Roseateles aquae</name>
    <dbReference type="NCBI Taxonomy" id="3077235"/>
    <lineage>
        <taxon>Bacteria</taxon>
        <taxon>Pseudomonadati</taxon>
        <taxon>Pseudomonadota</taxon>
        <taxon>Betaproteobacteria</taxon>
        <taxon>Burkholderiales</taxon>
        <taxon>Sphaerotilaceae</taxon>
        <taxon>Roseateles</taxon>
    </lineage>
</organism>
<feature type="region of interest" description="Disordered" evidence="4">
    <location>
        <begin position="192"/>
        <end position="212"/>
    </location>
</feature>
<evidence type="ECO:0000259" key="6">
    <source>
        <dbReference type="PROSITE" id="PS01124"/>
    </source>
</evidence>
<keyword evidence="5" id="KW-0732">Signal</keyword>
<feature type="compositionally biased region" description="Basic and acidic residues" evidence="4">
    <location>
        <begin position="192"/>
        <end position="208"/>
    </location>
</feature>
<keyword evidence="2" id="KW-0238">DNA-binding</keyword>
<dbReference type="InterPro" id="IPR050204">
    <property type="entry name" value="AraC_XylS_family_regulators"/>
</dbReference>
<protein>
    <submittedName>
        <fullName evidence="7">Helix-turn-helix domain-containing protein</fullName>
    </submittedName>
</protein>
<feature type="domain" description="HTH araC/xylS-type" evidence="6">
    <location>
        <begin position="215"/>
        <end position="313"/>
    </location>
</feature>
<dbReference type="PROSITE" id="PS01124">
    <property type="entry name" value="HTH_ARAC_FAMILY_2"/>
    <property type="match status" value="1"/>
</dbReference>
<name>A0ABU3PFL9_9BURK</name>
<evidence type="ECO:0000256" key="4">
    <source>
        <dbReference type="SAM" id="MobiDB-lite"/>
    </source>
</evidence>
<evidence type="ECO:0000256" key="5">
    <source>
        <dbReference type="SAM" id="SignalP"/>
    </source>
</evidence>
<evidence type="ECO:0000256" key="2">
    <source>
        <dbReference type="ARBA" id="ARBA00023125"/>
    </source>
</evidence>
<dbReference type="PROSITE" id="PS00041">
    <property type="entry name" value="HTH_ARAC_FAMILY_1"/>
    <property type="match status" value="1"/>
</dbReference>
<evidence type="ECO:0000256" key="1">
    <source>
        <dbReference type="ARBA" id="ARBA00023015"/>
    </source>
</evidence>
<dbReference type="InterPro" id="IPR029062">
    <property type="entry name" value="Class_I_gatase-like"/>
</dbReference>
<evidence type="ECO:0000313" key="7">
    <source>
        <dbReference type="EMBL" id="MDT9000967.1"/>
    </source>
</evidence>
<accession>A0ABU3PFL9</accession>
<dbReference type="Proteomes" id="UP001246372">
    <property type="component" value="Unassembled WGS sequence"/>
</dbReference>
<reference evidence="7" key="1">
    <citation type="submission" date="2023-09" db="EMBL/GenBank/DDBJ databases">
        <title>Paucibacter sp. APW11 Genome sequencing and assembly.</title>
        <authorList>
            <person name="Kim I."/>
        </authorList>
    </citation>
    <scope>NUCLEOTIDE SEQUENCE</scope>
    <source>
        <strain evidence="7">APW11</strain>
    </source>
</reference>
<dbReference type="EMBL" id="JAVXZY010000007">
    <property type="protein sequence ID" value="MDT9000967.1"/>
    <property type="molecule type" value="Genomic_DNA"/>
</dbReference>
<evidence type="ECO:0000256" key="3">
    <source>
        <dbReference type="ARBA" id="ARBA00023163"/>
    </source>
</evidence>
<comment type="caution">
    <text evidence="7">The sequence shown here is derived from an EMBL/GenBank/DDBJ whole genome shotgun (WGS) entry which is preliminary data.</text>
</comment>
<dbReference type="Gene3D" id="3.40.50.880">
    <property type="match status" value="1"/>
</dbReference>
<gene>
    <name evidence="7" type="ORF">RQP53_16945</name>
</gene>
<dbReference type="Pfam" id="PF12833">
    <property type="entry name" value="HTH_18"/>
    <property type="match status" value="1"/>
</dbReference>
<keyword evidence="8" id="KW-1185">Reference proteome</keyword>
<feature type="signal peptide" evidence="5">
    <location>
        <begin position="1"/>
        <end position="22"/>
    </location>
</feature>